<evidence type="ECO:0000313" key="8">
    <source>
        <dbReference type="Ensembl" id="ENSCCRP00020119244.1"/>
    </source>
</evidence>
<dbReference type="GO" id="GO:0016020">
    <property type="term" value="C:membrane"/>
    <property type="evidence" value="ECO:0007669"/>
    <property type="project" value="UniProtKB-SubCell"/>
</dbReference>
<proteinExistence type="inferred from homology"/>
<dbReference type="Pfam" id="PF04923">
    <property type="entry name" value="Ninjurin"/>
    <property type="match status" value="1"/>
</dbReference>
<protein>
    <submittedName>
        <fullName evidence="8">Uncharacterized protein</fullName>
    </submittedName>
</protein>
<feature type="transmembrane region" description="Helical" evidence="7">
    <location>
        <begin position="69"/>
        <end position="90"/>
    </location>
</feature>
<dbReference type="Ensembl" id="ENSCCRT00020129932.1">
    <property type="protein sequence ID" value="ENSCCRP00020119244.1"/>
    <property type="gene ID" value="ENSCCRG00020053508.1"/>
</dbReference>
<keyword evidence="6 7" id="KW-0472">Membrane</keyword>
<dbReference type="GO" id="GO:0007155">
    <property type="term" value="P:cell adhesion"/>
    <property type="evidence" value="ECO:0007669"/>
    <property type="project" value="UniProtKB-KW"/>
</dbReference>
<evidence type="ECO:0000256" key="7">
    <source>
        <dbReference type="SAM" id="Phobius"/>
    </source>
</evidence>
<keyword evidence="5 7" id="KW-1133">Transmembrane helix</keyword>
<accession>A0A8C2L7U1</accession>
<organism evidence="8 9">
    <name type="scientific">Cyprinus carpio</name>
    <name type="common">Common carp</name>
    <dbReference type="NCBI Taxonomy" id="7962"/>
    <lineage>
        <taxon>Eukaryota</taxon>
        <taxon>Metazoa</taxon>
        <taxon>Chordata</taxon>
        <taxon>Craniata</taxon>
        <taxon>Vertebrata</taxon>
        <taxon>Euteleostomi</taxon>
        <taxon>Actinopterygii</taxon>
        <taxon>Neopterygii</taxon>
        <taxon>Teleostei</taxon>
        <taxon>Ostariophysi</taxon>
        <taxon>Cypriniformes</taxon>
        <taxon>Cyprinidae</taxon>
        <taxon>Cyprininae</taxon>
        <taxon>Cyprinus</taxon>
    </lineage>
</organism>
<reference evidence="8" key="1">
    <citation type="submission" date="2025-08" db="UniProtKB">
        <authorList>
            <consortium name="Ensembl"/>
        </authorList>
    </citation>
    <scope>IDENTIFICATION</scope>
</reference>
<evidence type="ECO:0000256" key="6">
    <source>
        <dbReference type="ARBA" id="ARBA00023136"/>
    </source>
</evidence>
<comment type="similarity">
    <text evidence="2">Belongs to the ninjurin family.</text>
</comment>
<keyword evidence="3 7" id="KW-0812">Transmembrane</keyword>
<sequence length="131" mass="14454">MITVLFHVSHSLGLSHTPLNMNHYANKKSALESMLDMALLMANVSQLKAVLEQGPKFTLYSSLITLCHWYIFIYKAILGVLPSYLCSLLMKKSAGHYSLRSQANIMTACIFITVVSNVFITAFGVQPNAGV</sequence>
<comment type="subcellular location">
    <subcellularLocation>
        <location evidence="1">Membrane</location>
        <topology evidence="1">Multi-pass membrane protein</topology>
    </subcellularLocation>
</comment>
<dbReference type="Proteomes" id="UP000694701">
    <property type="component" value="Unplaced"/>
</dbReference>
<dbReference type="PANTHER" id="PTHR12316">
    <property type="entry name" value="NINJURIN-RELATED"/>
    <property type="match status" value="1"/>
</dbReference>
<keyword evidence="4" id="KW-0130">Cell adhesion</keyword>
<evidence type="ECO:0000256" key="4">
    <source>
        <dbReference type="ARBA" id="ARBA00022889"/>
    </source>
</evidence>
<evidence type="ECO:0000313" key="9">
    <source>
        <dbReference type="Proteomes" id="UP000694701"/>
    </source>
</evidence>
<dbReference type="GO" id="GO:0042246">
    <property type="term" value="P:tissue regeneration"/>
    <property type="evidence" value="ECO:0007669"/>
    <property type="project" value="InterPro"/>
</dbReference>
<dbReference type="InterPro" id="IPR007007">
    <property type="entry name" value="Ninjurin"/>
</dbReference>
<evidence type="ECO:0000256" key="5">
    <source>
        <dbReference type="ARBA" id="ARBA00022989"/>
    </source>
</evidence>
<evidence type="ECO:0000256" key="2">
    <source>
        <dbReference type="ARBA" id="ARBA00008141"/>
    </source>
</evidence>
<feature type="transmembrane region" description="Helical" evidence="7">
    <location>
        <begin position="102"/>
        <end position="125"/>
    </location>
</feature>
<evidence type="ECO:0000256" key="1">
    <source>
        <dbReference type="ARBA" id="ARBA00004141"/>
    </source>
</evidence>
<name>A0A8C2L7U1_CYPCA</name>
<evidence type="ECO:0000256" key="3">
    <source>
        <dbReference type="ARBA" id="ARBA00022692"/>
    </source>
</evidence>
<dbReference type="AlphaFoldDB" id="A0A8C2L7U1"/>
<dbReference type="PANTHER" id="PTHR12316:SF19">
    <property type="entry name" value="NINJURIN-1"/>
    <property type="match status" value="1"/>
</dbReference>